<sequence length="263" mass="30122">MSRIKEAIIDVTVEHSGSEMPQFEACLARRGWLMVICANFSTAQWLIGNLCHIQTKVALQLKLMTEEELPRKNVIRGYFPDSLPTTNKKVLDIIEAQNPVSTREWRVINRLIHGELLLLVMAVDNESQKKLVELDGIISFRFGRLKLSMKGLTDRNKLIKAKDKTPTERQTPGKVPSIQSGAPVVEEPVMRNYSPWNCNNGPWNNCNGPWNPYDNQWIRWDHPPNFRYGPPNPREGPSNFLGPAFWTGTDRWLTGRPPWHGDN</sequence>
<dbReference type="Proteomes" id="UP001059596">
    <property type="component" value="Chromosome 3R"/>
</dbReference>
<organism evidence="2 3">
    <name type="scientific">Drosophila gunungcola</name>
    <name type="common">fruit fly</name>
    <dbReference type="NCBI Taxonomy" id="103775"/>
    <lineage>
        <taxon>Eukaryota</taxon>
        <taxon>Metazoa</taxon>
        <taxon>Ecdysozoa</taxon>
        <taxon>Arthropoda</taxon>
        <taxon>Hexapoda</taxon>
        <taxon>Insecta</taxon>
        <taxon>Pterygota</taxon>
        <taxon>Neoptera</taxon>
        <taxon>Endopterygota</taxon>
        <taxon>Diptera</taxon>
        <taxon>Brachycera</taxon>
        <taxon>Muscomorpha</taxon>
        <taxon>Ephydroidea</taxon>
        <taxon>Drosophilidae</taxon>
        <taxon>Drosophila</taxon>
        <taxon>Sophophora</taxon>
    </lineage>
</organism>
<accession>A0A9P9Z1R8</accession>
<dbReference type="AlphaFoldDB" id="A0A9P9Z1R8"/>
<evidence type="ECO:0000259" key="1">
    <source>
        <dbReference type="Pfam" id="PF16012"/>
    </source>
</evidence>
<proteinExistence type="predicted"/>
<reference evidence="2" key="1">
    <citation type="journal article" date="2023" name="Genome Biol. Evol.">
        <title>Long-read-based Genome Assembly of Drosophila gunungcola Reveals Fewer Chemosensory Genes in Flower-breeding Species.</title>
        <authorList>
            <person name="Negi A."/>
            <person name="Liao B.Y."/>
            <person name="Yeh S.D."/>
        </authorList>
    </citation>
    <scope>NUCLEOTIDE SEQUENCE</scope>
    <source>
        <strain evidence="2">Sukarami</strain>
    </source>
</reference>
<comment type="caution">
    <text evidence="2">The sequence shown here is derived from an EMBL/GenBank/DDBJ whole genome shotgun (WGS) entry which is preliminary data.</text>
</comment>
<gene>
    <name evidence="2" type="ORF">M5D96_002931</name>
</gene>
<dbReference type="Pfam" id="PF16012">
    <property type="entry name" value="DUF4780"/>
    <property type="match status" value="1"/>
</dbReference>
<protein>
    <recommendedName>
        <fullName evidence="1">DUF4780 domain-containing protein</fullName>
    </recommendedName>
</protein>
<keyword evidence="3" id="KW-1185">Reference proteome</keyword>
<feature type="domain" description="DUF4780" evidence="1">
    <location>
        <begin position="2"/>
        <end position="147"/>
    </location>
</feature>
<dbReference type="InterPro" id="IPR031961">
    <property type="entry name" value="DUF4780"/>
</dbReference>
<evidence type="ECO:0000313" key="2">
    <source>
        <dbReference type="EMBL" id="KAI8046718.1"/>
    </source>
</evidence>
<evidence type="ECO:0000313" key="3">
    <source>
        <dbReference type="Proteomes" id="UP001059596"/>
    </source>
</evidence>
<name>A0A9P9Z1R8_9MUSC</name>
<dbReference type="EMBL" id="JAMKOV010000001">
    <property type="protein sequence ID" value="KAI8046718.1"/>
    <property type="molecule type" value="Genomic_DNA"/>
</dbReference>